<name>A0AAD0RFE9_PSEO7</name>
<sequence length="154" mass="16539">MAKLIVNNQIVDKFYDAKTPHFVTQEFVEDTFGVGTTFTLELSAAETALQSKQSAREQIAQQVADTDTLLGTTADTAQLLLKELSSLVTSLSTAQSLDDVRASVSGLKDKIGHIHADVQSGSLTFPYQVKGEAQVMHEIAERANGVSQALQSNA</sequence>
<organism evidence="1 2">
    <name type="scientific">Pseudoalteromonas piscicida</name>
    <dbReference type="NCBI Taxonomy" id="43662"/>
    <lineage>
        <taxon>Bacteria</taxon>
        <taxon>Pseudomonadati</taxon>
        <taxon>Pseudomonadota</taxon>
        <taxon>Gammaproteobacteria</taxon>
        <taxon>Alteromonadales</taxon>
        <taxon>Pseudoalteromonadaceae</taxon>
        <taxon>Pseudoalteromonas</taxon>
    </lineage>
</organism>
<proteinExistence type="predicted"/>
<dbReference type="Proteomes" id="UP000258102">
    <property type="component" value="Chromosome 1"/>
</dbReference>
<dbReference type="KEGG" id="ppis:B1L02_11965"/>
<dbReference type="RefSeq" id="WP_088531198.1">
    <property type="nucleotide sequence ID" value="NZ_CP021646.1"/>
</dbReference>
<evidence type="ECO:0000313" key="2">
    <source>
        <dbReference type="Proteomes" id="UP000258102"/>
    </source>
</evidence>
<dbReference type="EMBL" id="CP031761">
    <property type="protein sequence ID" value="AXR01637.1"/>
    <property type="molecule type" value="Genomic_DNA"/>
</dbReference>
<accession>A0AAD0RFE9</accession>
<gene>
    <name evidence="1" type="ORF">D0511_05770</name>
</gene>
<evidence type="ECO:0000313" key="1">
    <source>
        <dbReference type="EMBL" id="AXR01637.1"/>
    </source>
</evidence>
<dbReference type="AlphaFoldDB" id="A0AAD0RFE9"/>
<reference evidence="1 2" key="1">
    <citation type="submission" date="2018-08" db="EMBL/GenBank/DDBJ databases">
        <title>Whole Genome Sequences of Two Pseudoalteromonas piscicida Strains, DE1-A and DE2-A, which Exhibit Strong Antibacterial Activity against Vibrio vulnificus.</title>
        <authorList>
            <person name="Richards G.P."/>
            <person name="Needleman D.S."/>
            <person name="Watson M.A."/>
            <person name="Polson S.W."/>
        </authorList>
    </citation>
    <scope>NUCLEOTIDE SEQUENCE [LARGE SCALE GENOMIC DNA]</scope>
    <source>
        <strain evidence="1 2">DE2-A</strain>
    </source>
</reference>
<protein>
    <submittedName>
        <fullName evidence="1">Uncharacterized protein</fullName>
    </submittedName>
</protein>